<feature type="region of interest" description="Disordered" evidence="1">
    <location>
        <begin position="174"/>
        <end position="214"/>
    </location>
</feature>
<keyword evidence="3" id="KW-1185">Reference proteome</keyword>
<reference evidence="2 3" key="1">
    <citation type="submission" date="2024-09" db="EMBL/GenBank/DDBJ databases">
        <title>Rethinking Asexuality: The Enigmatic Case of Functional Sexual Genes in Lepraria (Stereocaulaceae).</title>
        <authorList>
            <person name="Doellman M."/>
            <person name="Sun Y."/>
            <person name="Barcenas-Pena A."/>
            <person name="Lumbsch H.T."/>
            <person name="Grewe F."/>
        </authorList>
    </citation>
    <scope>NUCLEOTIDE SEQUENCE [LARGE SCALE GENOMIC DNA]</scope>
    <source>
        <strain evidence="2 3">Grewe 0041</strain>
    </source>
</reference>
<proteinExistence type="predicted"/>
<evidence type="ECO:0000256" key="1">
    <source>
        <dbReference type="SAM" id="MobiDB-lite"/>
    </source>
</evidence>
<feature type="compositionally biased region" description="Polar residues" evidence="1">
    <location>
        <begin position="1"/>
        <end position="12"/>
    </location>
</feature>
<feature type="compositionally biased region" description="Low complexity" evidence="1">
    <location>
        <begin position="73"/>
        <end position="85"/>
    </location>
</feature>
<comment type="caution">
    <text evidence="2">The sequence shown here is derived from an EMBL/GenBank/DDBJ whole genome shotgun (WGS) entry which is preliminary data.</text>
</comment>
<feature type="compositionally biased region" description="Polar residues" evidence="1">
    <location>
        <begin position="187"/>
        <end position="205"/>
    </location>
</feature>
<feature type="compositionally biased region" description="Polar residues" evidence="1">
    <location>
        <begin position="29"/>
        <end position="59"/>
    </location>
</feature>
<dbReference type="EMBL" id="JBHFEH010000049">
    <property type="protein sequence ID" value="KAL2050341.1"/>
    <property type="molecule type" value="Genomic_DNA"/>
</dbReference>
<gene>
    <name evidence="2" type="ORF">ABVK25_009449</name>
</gene>
<accession>A0ABR4B068</accession>
<feature type="compositionally biased region" description="Gly residues" evidence="1">
    <location>
        <begin position="90"/>
        <end position="123"/>
    </location>
</feature>
<protein>
    <submittedName>
        <fullName evidence="2">Uncharacterized protein</fullName>
    </submittedName>
</protein>
<organism evidence="2 3">
    <name type="scientific">Lepraria finkii</name>
    <dbReference type="NCBI Taxonomy" id="1340010"/>
    <lineage>
        <taxon>Eukaryota</taxon>
        <taxon>Fungi</taxon>
        <taxon>Dikarya</taxon>
        <taxon>Ascomycota</taxon>
        <taxon>Pezizomycotina</taxon>
        <taxon>Lecanoromycetes</taxon>
        <taxon>OSLEUM clade</taxon>
        <taxon>Lecanoromycetidae</taxon>
        <taxon>Lecanorales</taxon>
        <taxon>Lecanorineae</taxon>
        <taxon>Stereocaulaceae</taxon>
        <taxon>Lepraria</taxon>
    </lineage>
</organism>
<evidence type="ECO:0000313" key="3">
    <source>
        <dbReference type="Proteomes" id="UP001590951"/>
    </source>
</evidence>
<feature type="compositionally biased region" description="Polar residues" evidence="1">
    <location>
        <begin position="127"/>
        <end position="143"/>
    </location>
</feature>
<sequence>MASVDSVPQQALQIPEPTPQRRRHRRGGQKQSASRGKISQSTSTQEGPSGQMHTDTNASLELRPASKAPYPNPSSAEPSSAEASATENGQSGGIRSGGSRGGGRSRGIGRGGAGMRGGRGHMSGYGTNTNGQTQDQSGNNEGVRQTQGLMVGSSRQFGGRLTQEAGTSVQNESTLNADAPEFHPGQIRSNNIRGGKTAQSNNHQVYTKAPRARRQSLLKSTAPDIATRTHEDIASGIYECPICTNEVARNSKVGQPMKGLHKHSSGTRTGIFHPLDSGDVRVAICPRMFYPLITLVGVRKKPNLGQSLVFHLTHADRPAVNIESYRRNAPILANFYVMLVHVLRVRIWGLLRAAFAARLQHPGDALIRTTIMGGVVARYVEI</sequence>
<dbReference type="Proteomes" id="UP001590951">
    <property type="component" value="Unassembled WGS sequence"/>
</dbReference>
<name>A0ABR4B068_9LECA</name>
<feature type="region of interest" description="Disordered" evidence="1">
    <location>
        <begin position="1"/>
        <end position="143"/>
    </location>
</feature>
<evidence type="ECO:0000313" key="2">
    <source>
        <dbReference type="EMBL" id="KAL2050341.1"/>
    </source>
</evidence>